<dbReference type="NCBIfam" id="TIGR00567">
    <property type="entry name" value="3mg"/>
    <property type="match status" value="1"/>
</dbReference>
<dbReference type="NCBIfam" id="NF002003">
    <property type="entry name" value="PRK00802.1-3"/>
    <property type="match status" value="1"/>
</dbReference>
<keyword evidence="2 5" id="KW-0227">DNA damage</keyword>
<keyword evidence="3 5" id="KW-0378">Hydrolase</keyword>
<dbReference type="InterPro" id="IPR003180">
    <property type="entry name" value="MPG"/>
</dbReference>
<reference evidence="6 7" key="1">
    <citation type="submission" date="2021-03" db="EMBL/GenBank/DDBJ databases">
        <authorList>
            <person name="Lee D.-H."/>
        </authorList>
    </citation>
    <scope>NUCLEOTIDE SEQUENCE [LARGE SCALE GENOMIC DNA]</scope>
    <source>
        <strain evidence="6 7">MMS20-R2-23</strain>
    </source>
</reference>
<comment type="similarity">
    <text evidence="1 5">Belongs to the DNA glycosylase MPG family.</text>
</comment>
<accession>A0ABS3VGJ2</accession>
<dbReference type="Gene3D" id="3.10.300.10">
    <property type="entry name" value="Methylpurine-DNA glycosylase (MPG)"/>
    <property type="match status" value="1"/>
</dbReference>
<dbReference type="CDD" id="cd00540">
    <property type="entry name" value="AAG"/>
    <property type="match status" value="1"/>
</dbReference>
<dbReference type="EMBL" id="JAGFWR010000027">
    <property type="protein sequence ID" value="MBO4164679.1"/>
    <property type="molecule type" value="Genomic_DNA"/>
</dbReference>
<evidence type="ECO:0000256" key="1">
    <source>
        <dbReference type="ARBA" id="ARBA00009232"/>
    </source>
</evidence>
<sequence length="229" mass="24369">MTTSACPGYRREHGPRFADLPQVPLSGAVDYPWLHAPAAEVAETARTLLGWELAAGGVRIRLTEVEAYAGTGEDPASHAHRGPTPRTRVMFGPAGHAYTYFVFGMHWCLNIVCGRDGEAAAVLLRAGEVVDGLPAARTRRGDVADRDLARGPARLAVALDVTASANGTCVLDGSGPLLLSPPTRPVARAEVTAGPRVGVAAAHDVPWRFWITGDPTVSAYRRHVPRRRG</sequence>
<dbReference type="Pfam" id="PF02245">
    <property type="entry name" value="Pur_DNA_glyco"/>
    <property type="match status" value="1"/>
</dbReference>
<comment type="caution">
    <text evidence="6">The sequence shown here is derived from an EMBL/GenBank/DDBJ whole genome shotgun (WGS) entry which is preliminary data.</text>
</comment>
<dbReference type="GO" id="GO:0016798">
    <property type="term" value="F:hydrolase activity, acting on glycosyl bonds"/>
    <property type="evidence" value="ECO:0007669"/>
    <property type="project" value="UniProtKB-KW"/>
</dbReference>
<dbReference type="InterPro" id="IPR036995">
    <property type="entry name" value="MPG_sf"/>
</dbReference>
<dbReference type="InterPro" id="IPR011034">
    <property type="entry name" value="Formyl_transferase-like_C_sf"/>
</dbReference>
<keyword evidence="4 5" id="KW-0234">DNA repair</keyword>
<dbReference type="SUPFAM" id="SSF50486">
    <property type="entry name" value="FMT C-terminal domain-like"/>
    <property type="match status" value="1"/>
</dbReference>
<evidence type="ECO:0000256" key="2">
    <source>
        <dbReference type="ARBA" id="ARBA00022763"/>
    </source>
</evidence>
<evidence type="ECO:0000256" key="4">
    <source>
        <dbReference type="ARBA" id="ARBA00023204"/>
    </source>
</evidence>
<dbReference type="PANTHER" id="PTHR10429">
    <property type="entry name" value="DNA-3-METHYLADENINE GLYCOSYLASE"/>
    <property type="match status" value="1"/>
</dbReference>
<protein>
    <recommendedName>
        <fullName evidence="5">Putative 3-methyladenine DNA glycosylase</fullName>
        <ecNumber evidence="5">3.2.2.-</ecNumber>
    </recommendedName>
</protein>
<evidence type="ECO:0000313" key="6">
    <source>
        <dbReference type="EMBL" id="MBO4164679.1"/>
    </source>
</evidence>
<dbReference type="HAMAP" id="MF_00527">
    <property type="entry name" value="3MGH"/>
    <property type="match status" value="1"/>
</dbReference>
<keyword evidence="7" id="KW-1185">Reference proteome</keyword>
<dbReference type="Proteomes" id="UP000671399">
    <property type="component" value="Unassembled WGS sequence"/>
</dbReference>
<dbReference type="PANTHER" id="PTHR10429:SF0">
    <property type="entry name" value="DNA-3-METHYLADENINE GLYCOSYLASE"/>
    <property type="match status" value="1"/>
</dbReference>
<evidence type="ECO:0000313" key="7">
    <source>
        <dbReference type="Proteomes" id="UP000671399"/>
    </source>
</evidence>
<dbReference type="EC" id="3.2.2.-" evidence="5"/>
<evidence type="ECO:0000256" key="3">
    <source>
        <dbReference type="ARBA" id="ARBA00022801"/>
    </source>
</evidence>
<gene>
    <name evidence="6" type="ORF">JQN83_28265</name>
</gene>
<organism evidence="6 7">
    <name type="scientific">Micromonospora antibiotica</name>
    <dbReference type="NCBI Taxonomy" id="2807623"/>
    <lineage>
        <taxon>Bacteria</taxon>
        <taxon>Bacillati</taxon>
        <taxon>Actinomycetota</taxon>
        <taxon>Actinomycetes</taxon>
        <taxon>Micromonosporales</taxon>
        <taxon>Micromonosporaceae</taxon>
        <taxon>Micromonospora</taxon>
    </lineage>
</organism>
<proteinExistence type="inferred from homology"/>
<name>A0ABS3VGJ2_9ACTN</name>
<keyword evidence="6" id="KW-0326">Glycosidase</keyword>
<evidence type="ECO:0000256" key="5">
    <source>
        <dbReference type="HAMAP-Rule" id="MF_00527"/>
    </source>
</evidence>